<dbReference type="GO" id="GO:0005524">
    <property type="term" value="F:ATP binding"/>
    <property type="evidence" value="ECO:0007669"/>
    <property type="project" value="UniProtKB-KW"/>
</dbReference>
<dbReference type="EnsemblPlants" id="OB06G33610.1">
    <property type="protein sequence ID" value="OB06G33610.1"/>
    <property type="gene ID" value="OB06G33610"/>
</dbReference>
<reference evidence="7" key="2">
    <citation type="submission" date="2013-04" db="UniProtKB">
        <authorList>
            <consortium name="EnsemblPlants"/>
        </authorList>
    </citation>
    <scope>IDENTIFICATION</scope>
</reference>
<evidence type="ECO:0000256" key="4">
    <source>
        <dbReference type="ARBA" id="ARBA00022840"/>
    </source>
</evidence>
<keyword evidence="8" id="KW-1185">Reference proteome</keyword>
<comment type="pathway">
    <text evidence="1">Sulfur metabolism.</text>
</comment>
<proteinExistence type="predicted"/>
<dbReference type="GO" id="GO:0004020">
    <property type="term" value="F:adenylylsulfate kinase activity"/>
    <property type="evidence" value="ECO:0007669"/>
    <property type="project" value="TreeGrafter"/>
</dbReference>
<evidence type="ECO:0000259" key="6">
    <source>
        <dbReference type="Pfam" id="PF14306"/>
    </source>
</evidence>
<evidence type="ECO:0000313" key="8">
    <source>
        <dbReference type="Proteomes" id="UP000006038"/>
    </source>
</evidence>
<dbReference type="PANTHER" id="PTHR11055">
    <property type="entry name" value="BIFUNCTIONAL 3'-PHOSPHOADENOSINE 5'-PHOSPHOSULFATE SYNTHASE"/>
    <property type="match status" value="1"/>
</dbReference>
<dbReference type="Gramene" id="OB06G33610.1">
    <property type="protein sequence ID" value="OB06G33610.1"/>
    <property type="gene ID" value="OB06G33610"/>
</dbReference>
<organism evidence="7">
    <name type="scientific">Oryza brachyantha</name>
    <name type="common">malo sina</name>
    <dbReference type="NCBI Taxonomy" id="4533"/>
    <lineage>
        <taxon>Eukaryota</taxon>
        <taxon>Viridiplantae</taxon>
        <taxon>Streptophyta</taxon>
        <taxon>Embryophyta</taxon>
        <taxon>Tracheophyta</taxon>
        <taxon>Spermatophyta</taxon>
        <taxon>Magnoliopsida</taxon>
        <taxon>Liliopsida</taxon>
        <taxon>Poales</taxon>
        <taxon>Poaceae</taxon>
        <taxon>BOP clade</taxon>
        <taxon>Oryzoideae</taxon>
        <taxon>Oryzeae</taxon>
        <taxon>Oryzinae</taxon>
        <taxon>Oryza</taxon>
    </lineage>
</organism>
<dbReference type="AlphaFoldDB" id="J3MH67"/>
<reference evidence="7" key="1">
    <citation type="journal article" date="2013" name="Nat. Commun.">
        <title>Whole-genome sequencing of Oryza brachyantha reveals mechanisms underlying Oryza genome evolution.</title>
        <authorList>
            <person name="Chen J."/>
            <person name="Huang Q."/>
            <person name="Gao D."/>
            <person name="Wang J."/>
            <person name="Lang Y."/>
            <person name="Liu T."/>
            <person name="Li B."/>
            <person name="Bai Z."/>
            <person name="Luis Goicoechea J."/>
            <person name="Liang C."/>
            <person name="Chen C."/>
            <person name="Zhang W."/>
            <person name="Sun S."/>
            <person name="Liao Y."/>
            <person name="Zhang X."/>
            <person name="Yang L."/>
            <person name="Song C."/>
            <person name="Wang M."/>
            <person name="Shi J."/>
            <person name="Liu G."/>
            <person name="Liu J."/>
            <person name="Zhou H."/>
            <person name="Zhou W."/>
            <person name="Yu Q."/>
            <person name="An N."/>
            <person name="Chen Y."/>
            <person name="Cai Q."/>
            <person name="Wang B."/>
            <person name="Liu B."/>
            <person name="Min J."/>
            <person name="Huang Y."/>
            <person name="Wu H."/>
            <person name="Li Z."/>
            <person name="Zhang Y."/>
            <person name="Yin Y."/>
            <person name="Song W."/>
            <person name="Jiang J."/>
            <person name="Jackson S.A."/>
            <person name="Wing R.A."/>
            <person name="Wang J."/>
            <person name="Chen M."/>
        </authorList>
    </citation>
    <scope>NUCLEOTIDE SEQUENCE [LARGE SCALE GENOMIC DNA]</scope>
    <source>
        <strain evidence="7">cv. IRGC 101232</strain>
    </source>
</reference>
<dbReference type="Proteomes" id="UP000006038">
    <property type="component" value="Chromosome 6"/>
</dbReference>
<keyword evidence="4" id="KW-0067">ATP-binding</keyword>
<feature type="region of interest" description="Disordered" evidence="5">
    <location>
        <begin position="16"/>
        <end position="58"/>
    </location>
</feature>
<keyword evidence="3" id="KW-0547">Nucleotide-binding</keyword>
<accession>J3MH67</accession>
<evidence type="ECO:0000256" key="2">
    <source>
        <dbReference type="ARBA" id="ARBA00022679"/>
    </source>
</evidence>
<sequence>MGSNLRTISWNPFYPTRGCTPRRQTRASPNLLSKTLGPFGGRARAHRPRGPAGAPGCGEGEAEALPWVRLAAVDVEWVHVLAVGWASPLRGFMREHEHHQTLPFNCIRLPDGKGIVNMSLPIVLAVSD</sequence>
<dbReference type="Pfam" id="PF14306">
    <property type="entry name" value="PUA_2"/>
    <property type="match status" value="1"/>
</dbReference>
<dbReference type="GO" id="GO:0000103">
    <property type="term" value="P:sulfate assimilation"/>
    <property type="evidence" value="ECO:0007669"/>
    <property type="project" value="TreeGrafter"/>
</dbReference>
<feature type="domain" description="ATP-sulfurylase PUA-like" evidence="6">
    <location>
        <begin position="61"/>
        <end position="127"/>
    </location>
</feature>
<keyword evidence="2" id="KW-0808">Transferase</keyword>
<name>J3MH67_ORYBR</name>
<dbReference type="Gene3D" id="3.10.400.10">
    <property type="entry name" value="Sulfate adenylyltransferase"/>
    <property type="match status" value="1"/>
</dbReference>
<dbReference type="HOGENOM" id="CLU_1962997_0_0_1"/>
<dbReference type="eggNOG" id="KOG0636">
    <property type="taxonomic scope" value="Eukaryota"/>
</dbReference>
<dbReference type="InterPro" id="IPR015947">
    <property type="entry name" value="PUA-like_sf"/>
</dbReference>
<dbReference type="PANTHER" id="PTHR11055:SF37">
    <property type="entry name" value="ATP SULFURYLASE 2"/>
    <property type="match status" value="1"/>
</dbReference>
<dbReference type="STRING" id="4533.J3MH67"/>
<dbReference type="InterPro" id="IPR025980">
    <property type="entry name" value="ATP-Sase_PUA-like_dom"/>
</dbReference>
<dbReference type="SUPFAM" id="SSF88697">
    <property type="entry name" value="PUA domain-like"/>
    <property type="match status" value="1"/>
</dbReference>
<evidence type="ECO:0000256" key="1">
    <source>
        <dbReference type="ARBA" id="ARBA00004678"/>
    </source>
</evidence>
<evidence type="ECO:0000256" key="5">
    <source>
        <dbReference type="SAM" id="MobiDB-lite"/>
    </source>
</evidence>
<evidence type="ECO:0000256" key="3">
    <source>
        <dbReference type="ARBA" id="ARBA00022741"/>
    </source>
</evidence>
<protein>
    <recommendedName>
        <fullName evidence="6">ATP-sulfurylase PUA-like domain-containing protein</fullName>
    </recommendedName>
</protein>
<evidence type="ECO:0000313" key="7">
    <source>
        <dbReference type="EnsemblPlants" id="OB06G33610.1"/>
    </source>
</evidence>